<sequence>MLLNKLDVRKTILGFSVMLMILLTHSCSFNRVYGLKKEEFLNKVANKDYNFILEVDYLKNSIKEINRLGKGASYYMSFVYKNNNMLLFSNKLLYQEIQNRDSYYGPKAANQLLKQLLAERDYVKAEAHAIDFLDTYKGDFPWITKQLIEALYWQKKDSQVIPYIENLDRSNYTDYANYELDMLKTVSSARLGIPTWENEYRSLFLNQPLSPLLKRAYSFIDVYPKYGEGFSRNEKDYFKALALASGGENTEAQEIIRNLLYTEDWIFSTEQSIRNVSKIIKDSRYISSNLSAFKYAVGVSPEESYHNGLVSYASLFFNIESYSNVINLLETEIQYIKMGKTKDDAIWLYLLSLSHIGRDRVVSNLNFYVDKLSGENYASDIIDHIITALVQNKEWESMLEIQPIVEKYGDLSDKSRVSWIISRMYFYNYIDSENKNKSIIDELDKIVTSDSYTYYSYIANALLKRESNLILEDPLEPVELNSNDKWIGGFLDFGLEDEALNFSKQVKDLNYSVSIKVATLLTNEGKHLETLRFMASAGVPLNKESFPLYYPLPYKNKIVEIAQLYNFPPTLFSGLIRTESGFDMDVVSSAGAVGLSQLMPETAVEQANDIGMGIPDLNDPDINILLGGTYIDWLVDRFYTYPISLMAYNAGPGNVWSWQRLWGDLPDELFIEAAPFKETRNYVPKIIKAAIYYGHEEYDVQPYEIIKQIYSDIE</sequence>
<dbReference type="Gene3D" id="1.10.530.10">
    <property type="match status" value="1"/>
</dbReference>
<dbReference type="PANTHER" id="PTHR37423:SF2">
    <property type="entry name" value="MEMBRANE-BOUND LYTIC MUREIN TRANSGLYCOSYLASE C"/>
    <property type="match status" value="1"/>
</dbReference>
<dbReference type="CDD" id="cd13401">
    <property type="entry name" value="Slt70-like"/>
    <property type="match status" value="1"/>
</dbReference>
<evidence type="ECO:0000259" key="3">
    <source>
        <dbReference type="Pfam" id="PF01464"/>
    </source>
</evidence>
<dbReference type="Pfam" id="PF01464">
    <property type="entry name" value="SLT"/>
    <property type="match status" value="1"/>
</dbReference>
<dbReference type="RefSeq" id="WP_149567758.1">
    <property type="nucleotide sequence ID" value="NZ_CP035807.1"/>
</dbReference>
<dbReference type="SUPFAM" id="SSF53955">
    <property type="entry name" value="Lysozyme-like"/>
    <property type="match status" value="1"/>
</dbReference>
<dbReference type="InterPro" id="IPR008258">
    <property type="entry name" value="Transglycosylase_SLT_dom_1"/>
</dbReference>
<keyword evidence="5" id="KW-1185">Reference proteome</keyword>
<evidence type="ECO:0000313" key="5">
    <source>
        <dbReference type="Proteomes" id="UP000323824"/>
    </source>
</evidence>
<organism evidence="4 5">
    <name type="scientific">Thiospirochaeta perfilievii</name>
    <dbReference type="NCBI Taxonomy" id="252967"/>
    <lineage>
        <taxon>Bacteria</taxon>
        <taxon>Pseudomonadati</taxon>
        <taxon>Spirochaetota</taxon>
        <taxon>Spirochaetia</taxon>
        <taxon>Spirochaetales</taxon>
        <taxon>Spirochaetaceae</taxon>
        <taxon>Thiospirochaeta</taxon>
    </lineage>
</organism>
<dbReference type="EMBL" id="CP035807">
    <property type="protein sequence ID" value="QEN04511.1"/>
    <property type="molecule type" value="Genomic_DNA"/>
</dbReference>
<protein>
    <submittedName>
        <fullName evidence="4">Lytic transglycosylase domain-containing protein</fullName>
    </submittedName>
</protein>
<feature type="domain" description="Transglycosylase SLT" evidence="3">
    <location>
        <begin position="560"/>
        <end position="667"/>
    </location>
</feature>
<dbReference type="AlphaFoldDB" id="A0A5C1QAI1"/>
<keyword evidence="2" id="KW-0472">Membrane</keyword>
<dbReference type="NCBIfam" id="NF047373">
    <property type="entry name" value="BB0259_flg_lyt"/>
    <property type="match status" value="1"/>
</dbReference>
<dbReference type="OrthoDB" id="9815002at2"/>
<reference evidence="4 5" key="2">
    <citation type="submission" date="2019-09" db="EMBL/GenBank/DDBJ databases">
        <title>Complete Genome Sequence and Methylome Analysis of free living Spirochaetas.</title>
        <authorList>
            <person name="Leshcheva N."/>
            <person name="Mikheeva N."/>
        </authorList>
    </citation>
    <scope>NUCLEOTIDE SEQUENCE [LARGE SCALE GENOMIC DNA]</scope>
    <source>
        <strain evidence="4 5">P</strain>
    </source>
</reference>
<feature type="transmembrane region" description="Helical" evidence="2">
    <location>
        <begin position="12"/>
        <end position="33"/>
    </location>
</feature>
<dbReference type="PANTHER" id="PTHR37423">
    <property type="entry name" value="SOLUBLE LYTIC MUREIN TRANSGLYCOSYLASE-RELATED"/>
    <property type="match status" value="1"/>
</dbReference>
<keyword evidence="2" id="KW-0812">Transmembrane</keyword>
<accession>A0A5C1QAI1</accession>
<proteinExistence type="inferred from homology"/>
<reference evidence="4 5" key="1">
    <citation type="submission" date="2019-02" db="EMBL/GenBank/DDBJ databases">
        <authorList>
            <person name="Fomenkov A."/>
            <person name="Dubinina G."/>
            <person name="Grabovich M."/>
            <person name="Vincze T."/>
            <person name="Roberts R.J."/>
        </authorList>
    </citation>
    <scope>NUCLEOTIDE SEQUENCE [LARGE SCALE GENOMIC DNA]</scope>
    <source>
        <strain evidence="4 5">P</strain>
    </source>
</reference>
<evidence type="ECO:0000313" key="4">
    <source>
        <dbReference type="EMBL" id="QEN04511.1"/>
    </source>
</evidence>
<comment type="similarity">
    <text evidence="1">Belongs to the transglycosylase Slt family.</text>
</comment>
<dbReference type="KEGG" id="sper:EW093_07290"/>
<evidence type="ECO:0000256" key="1">
    <source>
        <dbReference type="ARBA" id="ARBA00007734"/>
    </source>
</evidence>
<evidence type="ECO:0000256" key="2">
    <source>
        <dbReference type="SAM" id="Phobius"/>
    </source>
</evidence>
<dbReference type="Proteomes" id="UP000323824">
    <property type="component" value="Chromosome"/>
</dbReference>
<keyword evidence="2" id="KW-1133">Transmembrane helix</keyword>
<dbReference type="InterPro" id="IPR023346">
    <property type="entry name" value="Lysozyme-like_dom_sf"/>
</dbReference>
<name>A0A5C1QAI1_9SPIO</name>
<gene>
    <name evidence="4" type="ORF">EW093_07290</name>
</gene>